<dbReference type="Pfam" id="PF17042">
    <property type="entry name" value="NBD_C"/>
    <property type="match status" value="1"/>
</dbReference>
<dbReference type="InterPro" id="IPR042213">
    <property type="entry name" value="NBD_C_sf"/>
</dbReference>
<dbReference type="GO" id="GO:0005524">
    <property type="term" value="F:ATP binding"/>
    <property type="evidence" value="ECO:0007669"/>
    <property type="project" value="UniProtKB-KW"/>
</dbReference>
<evidence type="ECO:0000259" key="8">
    <source>
        <dbReference type="Pfam" id="PF17042"/>
    </source>
</evidence>
<keyword evidence="6" id="KW-0119">Carbohydrate metabolism</keyword>
<dbReference type="RefSeq" id="WP_023387376.1">
    <property type="nucleotide sequence ID" value="NZ_AXUN02000176.1"/>
</dbReference>
<name>V7I6T5_9CLOT</name>
<dbReference type="OrthoDB" id="153193at2"/>
<evidence type="ECO:0000256" key="1">
    <source>
        <dbReference type="ARBA" id="ARBA00005715"/>
    </source>
</evidence>
<comment type="similarity">
    <text evidence="1">Belongs to the four-carbon acid sugar kinase family.</text>
</comment>
<evidence type="ECO:0000313" key="10">
    <source>
        <dbReference type="Proteomes" id="UP000017747"/>
    </source>
</evidence>
<dbReference type="GO" id="GO:0016301">
    <property type="term" value="F:kinase activity"/>
    <property type="evidence" value="ECO:0007669"/>
    <property type="project" value="UniProtKB-KW"/>
</dbReference>
<dbReference type="Pfam" id="PF07005">
    <property type="entry name" value="SBD_N"/>
    <property type="match status" value="1"/>
</dbReference>
<dbReference type="InterPro" id="IPR031475">
    <property type="entry name" value="NBD_C"/>
</dbReference>
<keyword evidence="10" id="KW-1185">Reference proteome</keyword>
<keyword evidence="3" id="KW-0547">Nucleotide-binding</keyword>
<dbReference type="SUPFAM" id="SSF142764">
    <property type="entry name" value="YgbK-like"/>
    <property type="match status" value="1"/>
</dbReference>
<dbReference type="Gene3D" id="3.40.50.10840">
    <property type="entry name" value="Putative sugar-binding, N-terminal domain"/>
    <property type="match status" value="1"/>
</dbReference>
<dbReference type="PATRIC" id="fig|994573.3.peg.1932"/>
<evidence type="ECO:0000256" key="6">
    <source>
        <dbReference type="ARBA" id="ARBA00023277"/>
    </source>
</evidence>
<protein>
    <submittedName>
        <fullName evidence="9">Type III effector Hrp-dependent outer protein</fullName>
    </submittedName>
</protein>
<keyword evidence="4" id="KW-0418">Kinase</keyword>
<keyword evidence="5" id="KW-0067">ATP-binding</keyword>
<evidence type="ECO:0000256" key="4">
    <source>
        <dbReference type="ARBA" id="ARBA00022777"/>
    </source>
</evidence>
<dbReference type="Gene3D" id="3.40.980.20">
    <property type="entry name" value="Four-carbon acid sugar kinase, nucleotide binding domain"/>
    <property type="match status" value="1"/>
</dbReference>
<dbReference type="Proteomes" id="UP000017747">
    <property type="component" value="Unassembled WGS sequence"/>
</dbReference>
<organism evidence="9 10">
    <name type="scientific">Youngiibacter fragilis 232.1</name>
    <dbReference type="NCBI Taxonomy" id="994573"/>
    <lineage>
        <taxon>Bacteria</taxon>
        <taxon>Bacillati</taxon>
        <taxon>Bacillota</taxon>
        <taxon>Clostridia</taxon>
        <taxon>Eubacteriales</taxon>
        <taxon>Clostridiaceae</taxon>
        <taxon>Youngiibacter</taxon>
    </lineage>
</organism>
<gene>
    <name evidence="9" type="ORF">T472_0210385</name>
</gene>
<comment type="caution">
    <text evidence="9">The sequence shown here is derived from an EMBL/GenBank/DDBJ whole genome shotgun (WGS) entry which is preliminary data.</text>
</comment>
<dbReference type="eggNOG" id="COG3395">
    <property type="taxonomic scope" value="Bacteria"/>
</dbReference>
<feature type="domain" description="Four-carbon acid sugar kinase nucleotide binding" evidence="8">
    <location>
        <begin position="302"/>
        <end position="466"/>
    </location>
</feature>
<sequence>MEKLSLDVLMQYEQVDSAEVSKAALEALNQLDRKIVVLDDDPTGVQTVHDVSVYTSWDEEAMTAGFREDNSIFFILTNSRGFTREETAKVHREIAATLAKVSEAEGKDYILISRSDSTMRGHYPLETETLRETIETVSDKRFDGEIIFPFFKEGGRYTINNIHYVKEGDMLTPAGDTEFARDKSFGYKSSHIGEYVEEKTGGRFTKESCTYVSLEDLRERNIEGITAQLMKVEGFNKVIVNAIDYVDVKVFAVSLVEAVKRGKEFMFRSAAAVTKVLGGVSDMALLSKESLIEKENTNGGIVLIGSHVNKTTQQFEALKKCSAPLEFIEFNQHLVLVENGLEGEVERVISKAEKNIRSGKSVVVYTRRERFDLDTDDKDKQLMVSVKISDAVTSVIGKLSIRPNFIIAKGGITSSDVGTKALGVKKALVMGQIKPGIPVWMTGEESKFPKMPYIIFPGNVGEIDTLKEIVDLLS</sequence>
<evidence type="ECO:0000256" key="5">
    <source>
        <dbReference type="ARBA" id="ARBA00022840"/>
    </source>
</evidence>
<evidence type="ECO:0000259" key="7">
    <source>
        <dbReference type="Pfam" id="PF07005"/>
    </source>
</evidence>
<dbReference type="EMBL" id="AXUN02000176">
    <property type="protein sequence ID" value="ETA80702.1"/>
    <property type="molecule type" value="Genomic_DNA"/>
</dbReference>
<dbReference type="STRING" id="994573.T472_0210385"/>
<evidence type="ECO:0000313" key="9">
    <source>
        <dbReference type="EMBL" id="ETA80702.1"/>
    </source>
</evidence>
<dbReference type="InterPro" id="IPR037051">
    <property type="entry name" value="4-carb_acid_sugar_kinase_N_sf"/>
</dbReference>
<reference evidence="9 10" key="1">
    <citation type="journal article" date="2014" name="Genome Announc.">
        <title>Genome Sequence of Youngiibacter fragilis, the Type Strain of the Genus Youngiibacter.</title>
        <authorList>
            <person name="Wawrik C.B."/>
            <person name="Callaghan A.V."/>
            <person name="Stamps B.W."/>
            <person name="Wawrik B."/>
        </authorList>
    </citation>
    <scope>NUCLEOTIDE SEQUENCE [LARGE SCALE GENOMIC DNA]</scope>
    <source>
        <strain evidence="9 10">232.1</strain>
    </source>
</reference>
<evidence type="ECO:0000256" key="2">
    <source>
        <dbReference type="ARBA" id="ARBA00022679"/>
    </source>
</evidence>
<feature type="domain" description="Four-carbon acid sugar kinase N-terminal" evidence="7">
    <location>
        <begin position="35"/>
        <end position="276"/>
    </location>
</feature>
<evidence type="ECO:0000256" key="3">
    <source>
        <dbReference type="ARBA" id="ARBA00022741"/>
    </source>
</evidence>
<dbReference type="AlphaFoldDB" id="V7I6T5"/>
<proteinExistence type="inferred from homology"/>
<keyword evidence="2" id="KW-0808">Transferase</keyword>
<accession>V7I6T5</accession>
<dbReference type="InterPro" id="IPR010737">
    <property type="entry name" value="4-carb_acid_sugar_kinase_N"/>
</dbReference>